<comment type="similarity">
    <text evidence="1">Belongs to the ATP-dependent AMP-binding enzyme family.</text>
</comment>
<dbReference type="Pfam" id="PF00501">
    <property type="entry name" value="AMP-binding"/>
    <property type="match status" value="1"/>
</dbReference>
<sequence length="366" mass="40514">MITEERTQSITLNGITYNAQEIKELNQSVTDEPPVILRDLYAFLDDWYSPSPTLVVHTSGSTGTPKPITVLKEQMIKSAQLTCDYLQLRRGDTALLCMPLQYIAGKMMVVRALVAGLNLLIREPSGHPLAHLHSPLRFAAMIPLQVYNSLQNPAERQALCRIEQLIIGGGAINSTLEEEIKTLPGAVYSTYGMTETLSHIALRRLNGPNASSHYQPFEQVKLSLSDQGTLVIDAPSVCAEQLVTNDVAHIFDDGSFTILGRKDNIINTGGIKVQTEWVEEQLRPLIGTDFAITSVPHSQLGEAVVLLLKHAENINTDTLRTQMDEFLPKYHSPKYILITHSIPQTGSGKIDRAGCKELAQRLMEQH</sequence>
<dbReference type="InterPro" id="IPR045851">
    <property type="entry name" value="AMP-bd_C_sf"/>
</dbReference>
<evidence type="ECO:0000313" key="3">
    <source>
        <dbReference type="EMBL" id="HCK23641.1"/>
    </source>
</evidence>
<evidence type="ECO:0000313" key="4">
    <source>
        <dbReference type="Proteomes" id="UP000263098"/>
    </source>
</evidence>
<accession>A0A3D2SE65</accession>
<dbReference type="PROSITE" id="PS00455">
    <property type="entry name" value="AMP_BINDING"/>
    <property type="match status" value="1"/>
</dbReference>
<organism evidence="3 4">
    <name type="scientific">Bacteroides graminisolvens</name>
    <dbReference type="NCBI Taxonomy" id="477666"/>
    <lineage>
        <taxon>Bacteria</taxon>
        <taxon>Pseudomonadati</taxon>
        <taxon>Bacteroidota</taxon>
        <taxon>Bacteroidia</taxon>
        <taxon>Bacteroidales</taxon>
        <taxon>Bacteroidaceae</taxon>
        <taxon>Bacteroides</taxon>
    </lineage>
</organism>
<dbReference type="Proteomes" id="UP000263098">
    <property type="component" value="Unassembled WGS sequence"/>
</dbReference>
<proteinExistence type="inferred from homology"/>
<dbReference type="Gene3D" id="3.40.50.12780">
    <property type="entry name" value="N-terminal domain of ligase-like"/>
    <property type="match status" value="1"/>
</dbReference>
<protein>
    <submittedName>
        <fullName evidence="3">O-succinylbenzoic acid--CoA ligase</fullName>
    </submittedName>
</protein>
<evidence type="ECO:0000256" key="1">
    <source>
        <dbReference type="ARBA" id="ARBA00006432"/>
    </source>
</evidence>
<dbReference type="EMBL" id="DPVG01000087">
    <property type="protein sequence ID" value="HCK23641.1"/>
    <property type="molecule type" value="Genomic_DNA"/>
</dbReference>
<evidence type="ECO:0000259" key="2">
    <source>
        <dbReference type="Pfam" id="PF00501"/>
    </source>
</evidence>
<dbReference type="InterPro" id="IPR042099">
    <property type="entry name" value="ANL_N_sf"/>
</dbReference>
<dbReference type="SUPFAM" id="SSF56801">
    <property type="entry name" value="Acetyl-CoA synthetase-like"/>
    <property type="match status" value="1"/>
</dbReference>
<dbReference type="InterPro" id="IPR020845">
    <property type="entry name" value="AMP-binding_CS"/>
</dbReference>
<feature type="domain" description="AMP-dependent synthetase/ligase" evidence="2">
    <location>
        <begin position="51"/>
        <end position="208"/>
    </location>
</feature>
<dbReference type="Gene3D" id="3.30.300.30">
    <property type="match status" value="1"/>
</dbReference>
<name>A0A3D2SE65_9BACE</name>
<dbReference type="PANTHER" id="PTHR43201:SF8">
    <property type="entry name" value="ACYL-COA SYNTHETASE FAMILY MEMBER 3"/>
    <property type="match status" value="1"/>
</dbReference>
<dbReference type="InterPro" id="IPR000873">
    <property type="entry name" value="AMP-dep_synth/lig_dom"/>
</dbReference>
<gene>
    <name evidence="3" type="ORF">DHW31_02480</name>
</gene>
<dbReference type="AlphaFoldDB" id="A0A3D2SE65"/>
<reference evidence="3 4" key="1">
    <citation type="journal article" date="2018" name="Nat. Biotechnol.">
        <title>A standardized bacterial taxonomy based on genome phylogeny substantially revises the tree of life.</title>
        <authorList>
            <person name="Parks D.H."/>
            <person name="Chuvochina M."/>
            <person name="Waite D.W."/>
            <person name="Rinke C."/>
            <person name="Skarshewski A."/>
            <person name="Chaumeil P.A."/>
            <person name="Hugenholtz P."/>
        </authorList>
    </citation>
    <scope>NUCLEOTIDE SEQUENCE [LARGE SCALE GENOMIC DNA]</scope>
    <source>
        <strain evidence="3">UBA9667</strain>
    </source>
</reference>
<dbReference type="PANTHER" id="PTHR43201">
    <property type="entry name" value="ACYL-COA SYNTHETASE"/>
    <property type="match status" value="1"/>
</dbReference>
<dbReference type="GO" id="GO:0006631">
    <property type="term" value="P:fatty acid metabolic process"/>
    <property type="evidence" value="ECO:0007669"/>
    <property type="project" value="TreeGrafter"/>
</dbReference>
<keyword evidence="3" id="KW-0436">Ligase</keyword>
<comment type="caution">
    <text evidence="3">The sequence shown here is derived from an EMBL/GenBank/DDBJ whole genome shotgun (WGS) entry which is preliminary data.</text>
</comment>
<dbReference type="GO" id="GO:0031956">
    <property type="term" value="F:medium-chain fatty acid-CoA ligase activity"/>
    <property type="evidence" value="ECO:0007669"/>
    <property type="project" value="TreeGrafter"/>
</dbReference>